<gene>
    <name evidence="1" type="ORF">A2639_01710</name>
</gene>
<dbReference type="Proteomes" id="UP000178991">
    <property type="component" value="Unassembled WGS sequence"/>
</dbReference>
<sequence length="104" mass="12035">MEGETIDMGGLPTEEMIKRSEKYKEDILREKPNSLRQLAEICFQDMGPLKLPQEDKEAPWRPVDLNNPAEIKEALLKSIENPYKDPHNMADLIRSEIKRIESAE</sequence>
<dbReference type="EMBL" id="MHOL01000024">
    <property type="protein sequence ID" value="OGZ62300.1"/>
    <property type="molecule type" value="Genomic_DNA"/>
</dbReference>
<accession>A0A1G2HJ50</accession>
<dbReference type="AlphaFoldDB" id="A0A1G2HJ50"/>
<name>A0A1G2HJ50_9BACT</name>
<organism evidence="1 2">
    <name type="scientific">Candidatus Staskawiczbacteria bacterium RIFCSPHIGHO2_01_FULL_34_27</name>
    <dbReference type="NCBI Taxonomy" id="1802199"/>
    <lineage>
        <taxon>Bacteria</taxon>
        <taxon>Candidatus Staskawicziibacteriota</taxon>
    </lineage>
</organism>
<proteinExistence type="predicted"/>
<comment type="caution">
    <text evidence="1">The sequence shown here is derived from an EMBL/GenBank/DDBJ whole genome shotgun (WGS) entry which is preliminary data.</text>
</comment>
<evidence type="ECO:0000313" key="1">
    <source>
        <dbReference type="EMBL" id="OGZ62300.1"/>
    </source>
</evidence>
<protein>
    <submittedName>
        <fullName evidence="1">Uncharacterized protein</fullName>
    </submittedName>
</protein>
<reference evidence="1 2" key="1">
    <citation type="journal article" date="2016" name="Nat. Commun.">
        <title>Thousands of microbial genomes shed light on interconnected biogeochemical processes in an aquifer system.</title>
        <authorList>
            <person name="Anantharaman K."/>
            <person name="Brown C.T."/>
            <person name="Hug L.A."/>
            <person name="Sharon I."/>
            <person name="Castelle C.J."/>
            <person name="Probst A.J."/>
            <person name="Thomas B.C."/>
            <person name="Singh A."/>
            <person name="Wilkins M.J."/>
            <person name="Karaoz U."/>
            <person name="Brodie E.L."/>
            <person name="Williams K.H."/>
            <person name="Hubbard S.S."/>
            <person name="Banfield J.F."/>
        </authorList>
    </citation>
    <scope>NUCLEOTIDE SEQUENCE [LARGE SCALE GENOMIC DNA]</scope>
</reference>
<evidence type="ECO:0000313" key="2">
    <source>
        <dbReference type="Proteomes" id="UP000178991"/>
    </source>
</evidence>